<name>A0A841J3A6_9SPHN</name>
<dbReference type="AlphaFoldDB" id="A0A841J3A6"/>
<evidence type="ECO:0000313" key="4">
    <source>
        <dbReference type="Proteomes" id="UP000552700"/>
    </source>
</evidence>
<dbReference type="SUPFAM" id="SSF52540">
    <property type="entry name" value="P-loop containing nucleoside triphosphate hydrolases"/>
    <property type="match status" value="1"/>
</dbReference>
<dbReference type="Proteomes" id="UP000552700">
    <property type="component" value="Unassembled WGS sequence"/>
</dbReference>
<dbReference type="SUPFAM" id="SSF56747">
    <property type="entry name" value="Prim-pol domain"/>
    <property type="match status" value="1"/>
</dbReference>
<evidence type="ECO:0000313" key="3">
    <source>
        <dbReference type="EMBL" id="MBB6125170.1"/>
    </source>
</evidence>
<feature type="domain" description="DNA primase/polymerase bifunctional N-terminal" evidence="2">
    <location>
        <begin position="29"/>
        <end position="195"/>
    </location>
</feature>
<dbReference type="RefSeq" id="WP_184081453.1">
    <property type="nucleotide sequence ID" value="NZ_JACIJP010000005.1"/>
</dbReference>
<sequence>MMLEKSLADLPATSVRVDFDPVAIMRATMDWYRDLDLPIIPVWGTEDGICLCKYGAECESAGKHPITPLVSSGVKNASLEPKDHRRWLKRYPDMNIATALPEFTVIDCDSREAYMSIRRRFALPTTLIIRTGRGFQLVFRGETRSRTGIMPKVDIKSGANAYVVGAASLHRNGRRYTVWEDEPIADLPPKVEAWIMDDGTPPTPSSHALLIPEGGRNDYLNRELFRLRSQGCDEDQLYEIAATLNHARLDPPLSDKEVGAIVRSAVKGEVRSSKGSRRGSQFVDGEAPELLSFDQVETERIEWLWYPYIARGTLGLLDGFPGEGKSQFLCWLAATISQGRVLPDGDKLPPMKTFLLNFEDLPGAVIKRRLEANRGDLTKVFIQSKRFRLDDEMTQWLSDKMEEHEPALLIIDPIQSFLTEDVDTNNNVSVRHFMERLDDLAKRNDCAVICVRHFGKTKHGRAMLNGIGSTDFVGISRNQLGLAARDDGELGFYVFHMKTNFQRGKSMLFSMSEANGRKGEQPRIGFLDFSEVTADEYLSDDKEKSGPDQDAREDAKEFLQAYLAEGPKKAADCKAQGQARGLSHSTLSRAKDDLNIASYRDGTVWFWKLPDK</sequence>
<dbReference type="Gene3D" id="3.40.50.300">
    <property type="entry name" value="P-loop containing nucleotide triphosphate hydrolases"/>
    <property type="match status" value="1"/>
</dbReference>
<evidence type="ECO:0000259" key="1">
    <source>
        <dbReference type="SMART" id="SM00942"/>
    </source>
</evidence>
<reference evidence="3 4" key="1">
    <citation type="submission" date="2020-08" db="EMBL/GenBank/DDBJ databases">
        <title>Genomic Encyclopedia of Type Strains, Phase IV (KMG-IV): sequencing the most valuable type-strain genomes for metagenomic binning, comparative biology and taxonomic classification.</title>
        <authorList>
            <person name="Goeker M."/>
        </authorList>
    </citation>
    <scope>NUCLEOTIDE SEQUENCE [LARGE SCALE GENOMIC DNA]</scope>
    <source>
        <strain evidence="3 4">DSM 102255</strain>
    </source>
</reference>
<organism evidence="3 4">
    <name type="scientific">Sphingobium subterraneum</name>
    <dbReference type="NCBI Taxonomy" id="627688"/>
    <lineage>
        <taxon>Bacteria</taxon>
        <taxon>Pseudomonadati</taxon>
        <taxon>Pseudomonadota</taxon>
        <taxon>Alphaproteobacteria</taxon>
        <taxon>Sphingomonadales</taxon>
        <taxon>Sphingomonadaceae</taxon>
        <taxon>Sphingobium</taxon>
    </lineage>
</organism>
<keyword evidence="4" id="KW-1185">Reference proteome</keyword>
<dbReference type="CDD" id="cd04859">
    <property type="entry name" value="Prim_Pol"/>
    <property type="match status" value="1"/>
</dbReference>
<comment type="caution">
    <text evidence="3">The sequence shown here is derived from an EMBL/GenBank/DDBJ whole genome shotgun (WGS) entry which is preliminary data.</text>
</comment>
<dbReference type="InterPro" id="IPR014820">
    <property type="entry name" value="PriCT_1"/>
</dbReference>
<dbReference type="InterPro" id="IPR027417">
    <property type="entry name" value="P-loop_NTPase"/>
</dbReference>
<evidence type="ECO:0000259" key="2">
    <source>
        <dbReference type="SMART" id="SM00943"/>
    </source>
</evidence>
<feature type="domain" description="Primase C-terminal 1" evidence="1">
    <location>
        <begin position="206"/>
        <end position="271"/>
    </location>
</feature>
<dbReference type="Pfam" id="PF13481">
    <property type="entry name" value="AAA_25"/>
    <property type="match status" value="1"/>
</dbReference>
<gene>
    <name evidence="3" type="ORF">FHS92_002927</name>
</gene>
<proteinExistence type="predicted"/>
<dbReference type="EMBL" id="JACIJP010000005">
    <property type="protein sequence ID" value="MBB6125170.1"/>
    <property type="molecule type" value="Genomic_DNA"/>
</dbReference>
<protein>
    <recommendedName>
        <fullName evidence="5">DNA primase/polymerase bifunctional N-terminal domain-containing protein</fullName>
    </recommendedName>
</protein>
<dbReference type="SMART" id="SM00942">
    <property type="entry name" value="PriCT_1"/>
    <property type="match status" value="1"/>
</dbReference>
<dbReference type="InterPro" id="IPR015330">
    <property type="entry name" value="DNA_primase/pol_bifunc_N"/>
</dbReference>
<dbReference type="Pfam" id="PF08708">
    <property type="entry name" value="PriCT_1"/>
    <property type="match status" value="1"/>
</dbReference>
<accession>A0A841J3A6</accession>
<evidence type="ECO:0008006" key="5">
    <source>
        <dbReference type="Google" id="ProtNLM"/>
    </source>
</evidence>
<dbReference type="SMART" id="SM00943">
    <property type="entry name" value="Prim-Pol"/>
    <property type="match status" value="1"/>
</dbReference>
<dbReference type="Pfam" id="PF09250">
    <property type="entry name" value="Prim-Pol"/>
    <property type="match status" value="1"/>
</dbReference>